<feature type="region of interest" description="Disordered" evidence="1">
    <location>
        <begin position="95"/>
        <end position="119"/>
    </location>
</feature>
<feature type="domain" description="STI1" evidence="2">
    <location>
        <begin position="169"/>
        <end position="209"/>
    </location>
</feature>
<proteinExistence type="predicted"/>
<dbReference type="AlphaFoldDB" id="A0AAD9P972"/>
<evidence type="ECO:0000313" key="4">
    <source>
        <dbReference type="Proteomes" id="UP001209878"/>
    </source>
</evidence>
<evidence type="ECO:0000259" key="2">
    <source>
        <dbReference type="SMART" id="SM00727"/>
    </source>
</evidence>
<dbReference type="Gene3D" id="1.10.260.100">
    <property type="match status" value="2"/>
</dbReference>
<dbReference type="InterPro" id="IPR006636">
    <property type="entry name" value="STI1_HS-bd"/>
</dbReference>
<sequence>MPPPLEDMSELLRTVEGMRDCVRPKCTVKKLPGAVSDTQSTSTVSKMEHNARRIQKQAWMETGKQENKHQSETTKTESETFCGFKKGFLLPKTEADKSTTKEAKHIPSKLRDSTNSLEPDIPFIKPKSQSSEDSQYRLPEVQQAMDASRSFLENKEWVTDDLLKQIQGNDALAKKLENPGFAQALNEFQANPQAAMMKYGSNPEMQAFLMEFCRVLGDHFTKLGDVQSTQTTKPGSQSMDMCIRSSSDPSQVTSGDEEKMQRILAKPEVREALLDADIQRLLEMLRKNPDAAQRFLATCNRELREKVKILVDNGLLQFQM</sequence>
<evidence type="ECO:0000313" key="3">
    <source>
        <dbReference type="EMBL" id="KAK2190533.1"/>
    </source>
</evidence>
<comment type="caution">
    <text evidence="3">The sequence shown here is derived from an EMBL/GenBank/DDBJ whole genome shotgun (WGS) entry which is preliminary data.</text>
</comment>
<organism evidence="3 4">
    <name type="scientific">Ridgeia piscesae</name>
    <name type="common">Tubeworm</name>
    <dbReference type="NCBI Taxonomy" id="27915"/>
    <lineage>
        <taxon>Eukaryota</taxon>
        <taxon>Metazoa</taxon>
        <taxon>Spiralia</taxon>
        <taxon>Lophotrochozoa</taxon>
        <taxon>Annelida</taxon>
        <taxon>Polychaeta</taxon>
        <taxon>Sedentaria</taxon>
        <taxon>Canalipalpata</taxon>
        <taxon>Sabellida</taxon>
        <taxon>Siboglinidae</taxon>
        <taxon>Ridgeia</taxon>
    </lineage>
</organism>
<gene>
    <name evidence="3" type="ORF">NP493_77g04017</name>
</gene>
<protein>
    <recommendedName>
        <fullName evidence="2">STI1 domain-containing protein</fullName>
    </recommendedName>
</protein>
<feature type="compositionally biased region" description="Basic and acidic residues" evidence="1">
    <location>
        <begin position="95"/>
        <end position="112"/>
    </location>
</feature>
<feature type="compositionally biased region" description="Polar residues" evidence="1">
    <location>
        <begin position="227"/>
        <end position="254"/>
    </location>
</feature>
<feature type="region of interest" description="Disordered" evidence="1">
    <location>
        <begin position="227"/>
        <end position="257"/>
    </location>
</feature>
<dbReference type="SMART" id="SM00727">
    <property type="entry name" value="STI1"/>
    <property type="match status" value="2"/>
</dbReference>
<reference evidence="3" key="1">
    <citation type="journal article" date="2023" name="Mol. Biol. Evol.">
        <title>Third-Generation Sequencing Reveals the Adaptive Role of the Epigenome in Three Deep-Sea Polychaetes.</title>
        <authorList>
            <person name="Perez M."/>
            <person name="Aroh O."/>
            <person name="Sun Y."/>
            <person name="Lan Y."/>
            <person name="Juniper S.K."/>
            <person name="Young C.R."/>
            <person name="Angers B."/>
            <person name="Qian P.Y."/>
        </authorList>
    </citation>
    <scope>NUCLEOTIDE SEQUENCE</scope>
    <source>
        <strain evidence="3">R07B-5</strain>
    </source>
</reference>
<evidence type="ECO:0000256" key="1">
    <source>
        <dbReference type="SAM" id="MobiDB-lite"/>
    </source>
</evidence>
<name>A0AAD9P972_RIDPI</name>
<keyword evidence="4" id="KW-1185">Reference proteome</keyword>
<accession>A0AAD9P972</accession>
<feature type="domain" description="STI1" evidence="2">
    <location>
        <begin position="256"/>
        <end position="295"/>
    </location>
</feature>
<dbReference type="Proteomes" id="UP001209878">
    <property type="component" value="Unassembled WGS sequence"/>
</dbReference>
<dbReference type="EMBL" id="JAODUO010000077">
    <property type="protein sequence ID" value="KAK2190533.1"/>
    <property type="molecule type" value="Genomic_DNA"/>
</dbReference>